<evidence type="ECO:0000313" key="1">
    <source>
        <dbReference type="EMBL" id="KAF0254007.1"/>
    </source>
</evidence>
<dbReference type="EMBL" id="WOWR01000018">
    <property type="protein sequence ID" value="KAF0254007.1"/>
    <property type="molecule type" value="Genomic_DNA"/>
</dbReference>
<protein>
    <recommendedName>
        <fullName evidence="3">GST N-terminal domain-containing protein</fullName>
    </recommendedName>
</protein>
<evidence type="ECO:0000313" key="2">
    <source>
        <dbReference type="Proteomes" id="UP000442695"/>
    </source>
</evidence>
<reference evidence="1 2" key="1">
    <citation type="submission" date="2019-12" db="EMBL/GenBank/DDBJ databases">
        <authorList>
            <person name="Woiski C."/>
        </authorList>
    </citation>
    <scope>NUCLEOTIDE SEQUENCE [LARGE SCALE GENOMIC DNA]</scope>
    <source>
        <strain evidence="1 2">BOE100</strain>
    </source>
</reference>
<evidence type="ECO:0008006" key="3">
    <source>
        <dbReference type="Google" id="ProtNLM"/>
    </source>
</evidence>
<proteinExistence type="predicted"/>
<accession>A0A7V8EG40</accession>
<sequence>MHLTIYYRKGCFKSRFLRVSLKVMAWSVRELDAADPDAEAEMVQLKLKNGSGTTAIAPAIYNKEAYSHEMWPILEYLNERNPEGMYPVEIPLRLFDRTLIRRILAELATIWPQYVASGDAQPILDFYDREFDVFANLVKNRKAWRPLEDRPTFVEILFFCLHIEVNYYRPIKDPDLVSWVQELVKGCPSLVAFFDEPVNGYV</sequence>
<gene>
    <name evidence="1" type="ORF">GN299_15155</name>
</gene>
<dbReference type="AlphaFoldDB" id="A0A7V8EG40"/>
<dbReference type="Proteomes" id="UP000442695">
    <property type="component" value="Unassembled WGS sequence"/>
</dbReference>
<comment type="caution">
    <text evidence="1">The sequence shown here is derived from an EMBL/GenBank/DDBJ whole genome shotgun (WGS) entry which is preliminary data.</text>
</comment>
<dbReference type="RefSeq" id="WP_156859134.1">
    <property type="nucleotide sequence ID" value="NZ_WOWR01000018.1"/>
</dbReference>
<organism evidence="1 2">
    <name type="scientific">Pseudomonas putida</name>
    <name type="common">Arthrobacter siderocapsulatus</name>
    <dbReference type="NCBI Taxonomy" id="303"/>
    <lineage>
        <taxon>Bacteria</taxon>
        <taxon>Pseudomonadati</taxon>
        <taxon>Pseudomonadota</taxon>
        <taxon>Gammaproteobacteria</taxon>
        <taxon>Pseudomonadales</taxon>
        <taxon>Pseudomonadaceae</taxon>
        <taxon>Pseudomonas</taxon>
    </lineage>
</organism>
<name>A0A7V8EG40_PSEPU</name>